<dbReference type="SMART" id="SM00200">
    <property type="entry name" value="SEA"/>
    <property type="match status" value="1"/>
</dbReference>
<sequence>MITVLAVVCQNGGTYNSAKCICLSDFYGPLCEFSRDSITTELPIEGTILVNAEVVVTITNFDYTEELQDRRSEAYESFARHFQQEMAKIYGSVPGYEGMKILRIRPVASSRRGARVRRARGASVSSPVGASLSVDHKVIFRTTASPNLTEEFQNKTQELVQKLREIADSQSNCENNFIVCFRVPPSPIIKNMTKSTSFDALCQQRAPVGYQDYYYALNTSSTIRCVTNCTANTPGTIDCHHGECRVTRAGPQCFCPDESLYWYTGTQCSGRVSKVAAGLWGVATVVLACITFAVLLVIRRKRRKRNTPATVEASRYKNEGGTCMASDGFVLNNSNTTNPGREGSGGQHWGGGGTTAAPPAPPLTPSPPTHVPNRRQPTELHSFAVTGQHRHPGVCPQ</sequence>
<name>A0A8B9EKF6_ANSCY</name>
<reference evidence="4" key="1">
    <citation type="submission" date="2025-08" db="UniProtKB">
        <authorList>
            <consortium name="Ensembl"/>
        </authorList>
    </citation>
    <scope>IDENTIFICATION</scope>
</reference>
<dbReference type="Pfam" id="PF01390">
    <property type="entry name" value="SEA"/>
    <property type="match status" value="1"/>
</dbReference>
<dbReference type="Ensembl" id="ENSACDT00005027877.1">
    <property type="protein sequence ID" value="ENSACDP00005023307.1"/>
    <property type="gene ID" value="ENSACDG00005016910.1"/>
</dbReference>
<protein>
    <recommendedName>
        <fullName evidence="3">SEA domain-containing protein</fullName>
    </recommendedName>
</protein>
<organism evidence="4 5">
    <name type="scientific">Anser cygnoides</name>
    <name type="common">Swan goose</name>
    <dbReference type="NCBI Taxonomy" id="8845"/>
    <lineage>
        <taxon>Eukaryota</taxon>
        <taxon>Metazoa</taxon>
        <taxon>Chordata</taxon>
        <taxon>Craniata</taxon>
        <taxon>Vertebrata</taxon>
        <taxon>Euteleostomi</taxon>
        <taxon>Archelosauria</taxon>
        <taxon>Archosauria</taxon>
        <taxon>Dinosauria</taxon>
        <taxon>Saurischia</taxon>
        <taxon>Theropoda</taxon>
        <taxon>Coelurosauria</taxon>
        <taxon>Aves</taxon>
        <taxon>Neognathae</taxon>
        <taxon>Galloanserae</taxon>
        <taxon>Anseriformes</taxon>
        <taxon>Anatidae</taxon>
        <taxon>Anserinae</taxon>
        <taxon>Anser</taxon>
    </lineage>
</organism>
<proteinExistence type="predicted"/>
<dbReference type="InterPro" id="IPR053311">
    <property type="entry name" value="Mucosal_Integrity_Assoc"/>
</dbReference>
<evidence type="ECO:0000313" key="4">
    <source>
        <dbReference type="Ensembl" id="ENSACDP00005023307.1"/>
    </source>
</evidence>
<keyword evidence="2" id="KW-0472">Membrane</keyword>
<dbReference type="InterPro" id="IPR000742">
    <property type="entry name" value="EGF"/>
</dbReference>
<feature type="region of interest" description="Disordered" evidence="1">
    <location>
        <begin position="334"/>
        <end position="397"/>
    </location>
</feature>
<dbReference type="PROSITE" id="PS50024">
    <property type="entry name" value="SEA"/>
    <property type="match status" value="1"/>
</dbReference>
<dbReference type="InterPro" id="IPR036364">
    <property type="entry name" value="SEA_dom_sf"/>
</dbReference>
<dbReference type="PANTHER" id="PTHR37999:SF2">
    <property type="entry name" value="MUCIN-17"/>
    <property type="match status" value="1"/>
</dbReference>
<evidence type="ECO:0000256" key="2">
    <source>
        <dbReference type="SAM" id="Phobius"/>
    </source>
</evidence>
<dbReference type="PROSITE" id="PS00022">
    <property type="entry name" value="EGF_1"/>
    <property type="match status" value="1"/>
</dbReference>
<dbReference type="GO" id="GO:0071944">
    <property type="term" value="C:cell periphery"/>
    <property type="evidence" value="ECO:0007669"/>
    <property type="project" value="UniProtKB-ARBA"/>
</dbReference>
<dbReference type="Gene3D" id="3.30.70.960">
    <property type="entry name" value="SEA domain"/>
    <property type="match status" value="1"/>
</dbReference>
<keyword evidence="2" id="KW-0812">Transmembrane</keyword>
<dbReference type="SUPFAM" id="SSF82671">
    <property type="entry name" value="SEA domain"/>
    <property type="match status" value="1"/>
</dbReference>
<evidence type="ECO:0000313" key="5">
    <source>
        <dbReference type="Proteomes" id="UP000694521"/>
    </source>
</evidence>
<keyword evidence="2" id="KW-1133">Transmembrane helix</keyword>
<feature type="transmembrane region" description="Helical" evidence="2">
    <location>
        <begin position="277"/>
        <end position="298"/>
    </location>
</feature>
<feature type="compositionally biased region" description="Pro residues" evidence="1">
    <location>
        <begin position="358"/>
        <end position="370"/>
    </location>
</feature>
<dbReference type="PANTHER" id="PTHR37999">
    <property type="entry name" value="MUCIN-17"/>
    <property type="match status" value="1"/>
</dbReference>
<feature type="domain" description="SEA" evidence="3">
    <location>
        <begin position="48"/>
        <end position="179"/>
    </location>
</feature>
<feature type="compositionally biased region" description="Gly residues" evidence="1">
    <location>
        <begin position="342"/>
        <end position="354"/>
    </location>
</feature>
<dbReference type="AlphaFoldDB" id="A0A8B9EKF6"/>
<dbReference type="Proteomes" id="UP000694521">
    <property type="component" value="Unplaced"/>
</dbReference>
<dbReference type="InterPro" id="IPR000082">
    <property type="entry name" value="SEA_dom"/>
</dbReference>
<reference evidence="4" key="2">
    <citation type="submission" date="2025-09" db="UniProtKB">
        <authorList>
            <consortium name="Ensembl"/>
        </authorList>
    </citation>
    <scope>IDENTIFICATION</scope>
</reference>
<evidence type="ECO:0000256" key="1">
    <source>
        <dbReference type="SAM" id="MobiDB-lite"/>
    </source>
</evidence>
<keyword evidence="5" id="KW-1185">Reference proteome</keyword>
<accession>A0A8B9EKF6</accession>
<feature type="compositionally biased region" description="Basic residues" evidence="1">
    <location>
        <begin position="388"/>
        <end position="397"/>
    </location>
</feature>
<evidence type="ECO:0000259" key="3">
    <source>
        <dbReference type="PROSITE" id="PS50024"/>
    </source>
</evidence>